<comment type="caution">
    <text evidence="2">The sequence shown here is derived from an EMBL/GenBank/DDBJ whole genome shotgun (WGS) entry which is preliminary data.</text>
</comment>
<organism evidence="2 3">
    <name type="scientific">Paenibacillus cremeus</name>
    <dbReference type="NCBI Taxonomy" id="2163881"/>
    <lineage>
        <taxon>Bacteria</taxon>
        <taxon>Bacillati</taxon>
        <taxon>Bacillota</taxon>
        <taxon>Bacilli</taxon>
        <taxon>Bacillales</taxon>
        <taxon>Paenibacillaceae</taxon>
        <taxon>Paenibacillus</taxon>
    </lineage>
</organism>
<feature type="domain" description="N-acetyltransferase" evidence="1">
    <location>
        <begin position="11"/>
        <end position="111"/>
    </location>
</feature>
<dbReference type="RefSeq" id="WP_144842671.1">
    <property type="nucleotide sequence ID" value="NZ_VNJI01000002.1"/>
</dbReference>
<proteinExistence type="predicted"/>
<dbReference type="EMBL" id="VNJI01000002">
    <property type="protein sequence ID" value="TVY11480.1"/>
    <property type="molecule type" value="Genomic_DNA"/>
</dbReference>
<dbReference type="Proteomes" id="UP000317036">
    <property type="component" value="Unassembled WGS sequence"/>
</dbReference>
<dbReference type="Pfam" id="PF13302">
    <property type="entry name" value="Acetyltransf_3"/>
    <property type="match status" value="1"/>
</dbReference>
<dbReference type="SUPFAM" id="SSF55729">
    <property type="entry name" value="Acyl-CoA N-acyltransferases (Nat)"/>
    <property type="match status" value="1"/>
</dbReference>
<evidence type="ECO:0000259" key="1">
    <source>
        <dbReference type="Pfam" id="PF13302"/>
    </source>
</evidence>
<dbReference type="InterPro" id="IPR016181">
    <property type="entry name" value="Acyl_CoA_acyltransferase"/>
</dbReference>
<keyword evidence="3" id="KW-1185">Reference proteome</keyword>
<evidence type="ECO:0000313" key="2">
    <source>
        <dbReference type="EMBL" id="TVY11480.1"/>
    </source>
</evidence>
<dbReference type="OrthoDB" id="9795206at2"/>
<dbReference type="Gene3D" id="3.40.630.30">
    <property type="match status" value="1"/>
</dbReference>
<reference evidence="2 3" key="1">
    <citation type="submission" date="2019-07" db="EMBL/GenBank/DDBJ databases">
        <authorList>
            <person name="Kim J."/>
        </authorList>
    </citation>
    <scope>NUCLEOTIDE SEQUENCE [LARGE SCALE GENOMIC DNA]</scope>
    <source>
        <strain evidence="2 3">JC52</strain>
    </source>
</reference>
<keyword evidence="2" id="KW-0808">Transferase</keyword>
<gene>
    <name evidence="2" type="ORF">FPZ49_01920</name>
</gene>
<sequence>MSHYIWEGTKVRLRPVRPSDGERFHRNDLDTQAARLSDQVYWPRSLEGSMQWAEMESQLRPERDQYRLAIETLEGELVGSIKSHTCHPRNGTFQYGVAIFREHWRQGLTKEEFESRQNNCNPMP</sequence>
<dbReference type="InterPro" id="IPR000182">
    <property type="entry name" value="GNAT_dom"/>
</dbReference>
<evidence type="ECO:0000313" key="3">
    <source>
        <dbReference type="Proteomes" id="UP000317036"/>
    </source>
</evidence>
<protein>
    <submittedName>
        <fullName evidence="2">GNAT family N-acetyltransferase</fullName>
    </submittedName>
</protein>
<name>A0A559KH67_9BACL</name>
<accession>A0A559KH67</accession>
<dbReference type="AlphaFoldDB" id="A0A559KH67"/>
<dbReference type="GO" id="GO:0016747">
    <property type="term" value="F:acyltransferase activity, transferring groups other than amino-acyl groups"/>
    <property type="evidence" value="ECO:0007669"/>
    <property type="project" value="InterPro"/>
</dbReference>